<comment type="caution">
    <text evidence="1">The sequence shown here is derived from an EMBL/GenBank/DDBJ whole genome shotgun (WGS) entry which is preliminary data.</text>
</comment>
<dbReference type="AlphaFoldDB" id="A0A371GT00"/>
<evidence type="ECO:0000313" key="2">
    <source>
        <dbReference type="Proteomes" id="UP000257109"/>
    </source>
</evidence>
<reference evidence="1" key="1">
    <citation type="submission" date="2018-05" db="EMBL/GenBank/DDBJ databases">
        <title>Draft genome of Mucuna pruriens seed.</title>
        <authorList>
            <person name="Nnadi N.E."/>
            <person name="Vos R."/>
            <person name="Hasami M.H."/>
            <person name="Devisetty U.K."/>
            <person name="Aguiy J.C."/>
        </authorList>
    </citation>
    <scope>NUCLEOTIDE SEQUENCE [LARGE SCALE GENOMIC DNA]</scope>
    <source>
        <strain evidence="1">JCA_2017</strain>
    </source>
</reference>
<organism evidence="1 2">
    <name type="scientific">Mucuna pruriens</name>
    <name type="common">Velvet bean</name>
    <name type="synonym">Dolichos pruriens</name>
    <dbReference type="NCBI Taxonomy" id="157652"/>
    <lineage>
        <taxon>Eukaryota</taxon>
        <taxon>Viridiplantae</taxon>
        <taxon>Streptophyta</taxon>
        <taxon>Embryophyta</taxon>
        <taxon>Tracheophyta</taxon>
        <taxon>Spermatophyta</taxon>
        <taxon>Magnoliopsida</taxon>
        <taxon>eudicotyledons</taxon>
        <taxon>Gunneridae</taxon>
        <taxon>Pentapetalae</taxon>
        <taxon>rosids</taxon>
        <taxon>fabids</taxon>
        <taxon>Fabales</taxon>
        <taxon>Fabaceae</taxon>
        <taxon>Papilionoideae</taxon>
        <taxon>50 kb inversion clade</taxon>
        <taxon>NPAAA clade</taxon>
        <taxon>indigoferoid/millettioid clade</taxon>
        <taxon>Phaseoleae</taxon>
        <taxon>Mucuna</taxon>
    </lineage>
</organism>
<sequence>MKENLKTNVFRGSIKKMVYFTISFSQEHLKRMMLLRERITEIVNTTCYLQNRTYIRSILKKAYELWKRQKLNISYFQAFGCQYFIINTKDNLEKFDPKFNNGILLE</sequence>
<protein>
    <submittedName>
        <fullName evidence="1">Uncharacterized protein</fullName>
    </submittedName>
</protein>
<accession>A0A371GT00</accession>
<dbReference type="OrthoDB" id="1751476at2759"/>
<keyword evidence="2" id="KW-1185">Reference proteome</keyword>
<proteinExistence type="predicted"/>
<evidence type="ECO:0000313" key="1">
    <source>
        <dbReference type="EMBL" id="RDX93661.1"/>
    </source>
</evidence>
<name>A0A371GT00_MUCPR</name>
<dbReference type="Proteomes" id="UP000257109">
    <property type="component" value="Unassembled WGS sequence"/>
</dbReference>
<dbReference type="EMBL" id="QJKJ01004559">
    <property type="protein sequence ID" value="RDX93661.1"/>
    <property type="molecule type" value="Genomic_DNA"/>
</dbReference>
<feature type="non-terminal residue" evidence="1">
    <location>
        <position position="1"/>
    </location>
</feature>
<gene>
    <name evidence="1" type="ORF">CR513_24044</name>
</gene>